<evidence type="ECO:0000256" key="1">
    <source>
        <dbReference type="ARBA" id="ARBA00022729"/>
    </source>
</evidence>
<proteinExistence type="predicted"/>
<evidence type="ECO:0000313" key="12">
    <source>
        <dbReference type="Proteomes" id="UP000005408"/>
    </source>
</evidence>
<reference evidence="11" key="1">
    <citation type="submission" date="2022-08" db="UniProtKB">
        <authorList>
            <consortium name="EnsemblMetazoa"/>
        </authorList>
    </citation>
    <scope>IDENTIFICATION</scope>
    <source>
        <strain evidence="11">05x7-T-G4-1.051#20</strain>
    </source>
</reference>
<feature type="compositionally biased region" description="Low complexity" evidence="7">
    <location>
        <begin position="1991"/>
        <end position="2002"/>
    </location>
</feature>
<dbReference type="Pfam" id="PF00094">
    <property type="entry name" value="VWD"/>
    <property type="match status" value="1"/>
</dbReference>
<feature type="region of interest" description="Disordered" evidence="7">
    <location>
        <begin position="303"/>
        <end position="379"/>
    </location>
</feature>
<feature type="compositionally biased region" description="Polar residues" evidence="7">
    <location>
        <begin position="1675"/>
        <end position="1684"/>
    </location>
</feature>
<evidence type="ECO:0000259" key="10">
    <source>
        <dbReference type="PROSITE" id="PS51233"/>
    </source>
</evidence>
<evidence type="ECO:0008006" key="13">
    <source>
        <dbReference type="Google" id="ProtNLM"/>
    </source>
</evidence>
<dbReference type="GO" id="GO:0005319">
    <property type="term" value="F:lipid transporter activity"/>
    <property type="evidence" value="ECO:0007669"/>
    <property type="project" value="InterPro"/>
</dbReference>
<dbReference type="Proteomes" id="UP000005408">
    <property type="component" value="Unassembled WGS sequence"/>
</dbReference>
<dbReference type="InterPro" id="IPR050733">
    <property type="entry name" value="Vitellogenin/Apolipophorin"/>
</dbReference>
<feature type="compositionally biased region" description="Low complexity" evidence="7">
    <location>
        <begin position="333"/>
        <end position="364"/>
    </location>
</feature>
<dbReference type="KEGG" id="crg:105340731"/>
<feature type="region of interest" description="Disordered" evidence="7">
    <location>
        <begin position="1455"/>
        <end position="1591"/>
    </location>
</feature>
<evidence type="ECO:0000256" key="6">
    <source>
        <dbReference type="SAM" id="Coils"/>
    </source>
</evidence>
<feature type="compositionally biased region" description="Low complexity" evidence="7">
    <location>
        <begin position="1165"/>
        <end position="1185"/>
    </location>
</feature>
<evidence type="ECO:0000256" key="4">
    <source>
        <dbReference type="ARBA" id="ARBA00023180"/>
    </source>
</evidence>
<dbReference type="InterPro" id="IPR015817">
    <property type="entry name" value="Vitellinogen_open_b-sht_sub1"/>
</dbReference>
<feature type="region of interest" description="Disordered" evidence="7">
    <location>
        <begin position="833"/>
        <end position="860"/>
    </location>
</feature>
<feature type="region of interest" description="Disordered" evidence="7">
    <location>
        <begin position="1672"/>
        <end position="1702"/>
    </location>
</feature>
<dbReference type="Gene3D" id="2.30.230.10">
    <property type="entry name" value="Lipovitellin, beta-sheet shell regions, chain A"/>
    <property type="match status" value="1"/>
</dbReference>
<dbReference type="Pfam" id="PF09172">
    <property type="entry name" value="Vit_open_b-sht"/>
    <property type="match status" value="1"/>
</dbReference>
<dbReference type="SUPFAM" id="SSF48431">
    <property type="entry name" value="Lipovitellin-phosvitin complex, superhelical domain"/>
    <property type="match status" value="1"/>
</dbReference>
<comment type="caution">
    <text evidence="5">Lacks conserved residue(s) required for the propagation of feature annotation.</text>
</comment>
<feature type="disulfide bond" evidence="5">
    <location>
        <begin position="237"/>
        <end position="240"/>
    </location>
</feature>
<feature type="region of interest" description="Disordered" evidence="7">
    <location>
        <begin position="1977"/>
        <end position="2022"/>
    </location>
</feature>
<feature type="compositionally biased region" description="Basic and acidic residues" evidence="7">
    <location>
        <begin position="1461"/>
        <end position="1480"/>
    </location>
</feature>
<dbReference type="OrthoDB" id="160294at2759"/>
<keyword evidence="12" id="KW-1185">Reference proteome</keyword>
<feature type="region of interest" description="Disordered" evidence="7">
    <location>
        <begin position="1946"/>
        <end position="1965"/>
    </location>
</feature>
<keyword evidence="4" id="KW-0325">Glycoprotein</keyword>
<feature type="compositionally biased region" description="Polar residues" evidence="7">
    <location>
        <begin position="2006"/>
        <end position="2015"/>
    </location>
</feature>
<dbReference type="GeneID" id="105340731"/>
<evidence type="ECO:0000256" key="8">
    <source>
        <dbReference type="SAM" id="SignalP"/>
    </source>
</evidence>
<dbReference type="Gene3D" id="2.20.50.20">
    <property type="entry name" value="Lipovitellin. Chain A, domain 3"/>
    <property type="match status" value="1"/>
</dbReference>
<dbReference type="PROSITE" id="PS51211">
    <property type="entry name" value="VITELLOGENIN"/>
    <property type="match status" value="1"/>
</dbReference>
<feature type="chain" id="PRO_5036494206" description="Vitellogenin" evidence="8">
    <location>
        <begin position="17"/>
        <end position="2512"/>
    </location>
</feature>
<feature type="compositionally biased region" description="Basic and acidic residues" evidence="7">
    <location>
        <begin position="1516"/>
        <end position="1530"/>
    </location>
</feature>
<dbReference type="PROSITE" id="PS51233">
    <property type="entry name" value="VWFD"/>
    <property type="match status" value="1"/>
</dbReference>
<feature type="domain" description="Vitellogenin" evidence="9">
    <location>
        <begin position="23"/>
        <end position="777"/>
    </location>
</feature>
<feature type="compositionally biased region" description="Low complexity" evidence="7">
    <location>
        <begin position="1531"/>
        <end position="1566"/>
    </location>
</feature>
<feature type="compositionally biased region" description="Polar residues" evidence="7">
    <location>
        <begin position="835"/>
        <end position="847"/>
    </location>
</feature>
<feature type="region of interest" description="Disordered" evidence="7">
    <location>
        <begin position="1165"/>
        <end position="1190"/>
    </location>
</feature>
<dbReference type="InterPro" id="IPR011030">
    <property type="entry name" value="Lipovitellin_superhlx_dom"/>
</dbReference>
<feature type="domain" description="VWFD" evidence="10">
    <location>
        <begin position="2222"/>
        <end position="2405"/>
    </location>
</feature>
<dbReference type="Gene3D" id="2.20.80.10">
    <property type="entry name" value="Lipovitellin-phosvitin complex, chain A, domain 4"/>
    <property type="match status" value="1"/>
</dbReference>
<dbReference type="EnsemblMetazoa" id="G2930.1">
    <property type="protein sequence ID" value="G2930.1:cds"/>
    <property type="gene ID" value="G2930"/>
</dbReference>
<evidence type="ECO:0000256" key="7">
    <source>
        <dbReference type="SAM" id="MobiDB-lite"/>
    </source>
</evidence>
<dbReference type="Gene3D" id="1.25.10.20">
    <property type="entry name" value="Vitellinogen, superhelical"/>
    <property type="match status" value="1"/>
</dbReference>
<feature type="signal peptide" evidence="8">
    <location>
        <begin position="1"/>
        <end position="16"/>
    </location>
</feature>
<accession>A0A8W8LNZ3</accession>
<dbReference type="InterPro" id="IPR015255">
    <property type="entry name" value="Vitellinogen_open_b-sht"/>
</dbReference>
<dbReference type="OMA" id="SQLTQKC"/>
<evidence type="ECO:0000256" key="2">
    <source>
        <dbReference type="ARBA" id="ARBA00022761"/>
    </source>
</evidence>
<organism evidence="11 12">
    <name type="scientific">Magallana gigas</name>
    <name type="common">Pacific oyster</name>
    <name type="synonym">Crassostrea gigas</name>
    <dbReference type="NCBI Taxonomy" id="29159"/>
    <lineage>
        <taxon>Eukaryota</taxon>
        <taxon>Metazoa</taxon>
        <taxon>Spiralia</taxon>
        <taxon>Lophotrochozoa</taxon>
        <taxon>Mollusca</taxon>
        <taxon>Bivalvia</taxon>
        <taxon>Autobranchia</taxon>
        <taxon>Pteriomorphia</taxon>
        <taxon>Ostreida</taxon>
        <taxon>Ostreoidea</taxon>
        <taxon>Ostreidae</taxon>
        <taxon>Magallana</taxon>
    </lineage>
</organism>
<dbReference type="InterPro" id="IPR001846">
    <property type="entry name" value="VWF_type-D"/>
</dbReference>
<dbReference type="InterPro" id="IPR015816">
    <property type="entry name" value="Vitellinogen_b-sht_N"/>
</dbReference>
<dbReference type="GO" id="GO:0045735">
    <property type="term" value="F:nutrient reservoir activity"/>
    <property type="evidence" value="ECO:0007669"/>
    <property type="project" value="UniProtKB-KW"/>
</dbReference>
<evidence type="ECO:0000256" key="3">
    <source>
        <dbReference type="ARBA" id="ARBA00023157"/>
    </source>
</evidence>
<dbReference type="InterPro" id="IPR001747">
    <property type="entry name" value="Vitellogenin_N"/>
</dbReference>
<feature type="compositionally biased region" description="Basic and acidic residues" evidence="7">
    <location>
        <begin position="1685"/>
        <end position="1702"/>
    </location>
</feature>
<evidence type="ECO:0000259" key="9">
    <source>
        <dbReference type="PROSITE" id="PS51211"/>
    </source>
</evidence>
<feature type="coiled-coil region" evidence="6">
    <location>
        <begin position="551"/>
        <end position="578"/>
    </location>
</feature>
<dbReference type="SMART" id="SM00638">
    <property type="entry name" value="LPD_N"/>
    <property type="match status" value="1"/>
</dbReference>
<feature type="compositionally biased region" description="Basic and acidic residues" evidence="7">
    <location>
        <begin position="1567"/>
        <end position="1591"/>
    </location>
</feature>
<dbReference type="PANTHER" id="PTHR23345:SF15">
    <property type="entry name" value="VITELLOGENIN 1-RELATED"/>
    <property type="match status" value="1"/>
</dbReference>
<feature type="compositionally biased region" description="Low complexity" evidence="7">
    <location>
        <begin position="1492"/>
        <end position="1512"/>
    </location>
</feature>
<feature type="compositionally biased region" description="Polar residues" evidence="7">
    <location>
        <begin position="306"/>
        <end position="325"/>
    </location>
</feature>
<protein>
    <recommendedName>
        <fullName evidence="13">Vitellogenin</fullName>
    </recommendedName>
</protein>
<dbReference type="SMART" id="SM00216">
    <property type="entry name" value="VWD"/>
    <property type="match status" value="1"/>
</dbReference>
<dbReference type="InterPro" id="IPR015819">
    <property type="entry name" value="Lipid_transp_b-sht_shell"/>
</dbReference>
<dbReference type="SMART" id="SM01169">
    <property type="entry name" value="DUF1943"/>
    <property type="match status" value="1"/>
</dbReference>
<dbReference type="SUPFAM" id="SSF56968">
    <property type="entry name" value="Lipovitellin-phosvitin complex, beta-sheet shell regions"/>
    <property type="match status" value="2"/>
</dbReference>
<keyword evidence="6" id="KW-0175">Coiled coil</keyword>
<feature type="compositionally biased region" description="Basic and acidic residues" evidence="7">
    <location>
        <begin position="1977"/>
        <end position="1987"/>
    </location>
</feature>
<dbReference type="PANTHER" id="PTHR23345">
    <property type="entry name" value="VITELLOGENIN-RELATED"/>
    <property type="match status" value="1"/>
</dbReference>
<evidence type="ECO:0000313" key="11">
    <source>
        <dbReference type="EnsemblMetazoa" id="G2930.1:cds"/>
    </source>
</evidence>
<keyword evidence="1 8" id="KW-0732">Signal</keyword>
<name>A0A8W8LNZ3_MAGGI</name>
<keyword evidence="3 5" id="KW-1015">Disulfide bond</keyword>
<dbReference type="RefSeq" id="XP_034314926.1">
    <property type="nucleotide sequence ID" value="XM_034459035.2"/>
</dbReference>
<sequence>MLLLLAVSTALVAAAAQTPSQAYESNKEYLYEYETQALTGIPMGSTIYSGMKMKSDVRIQFRSRSSATLKMDKLTFAKINDPIESVDPTQQQVPAEMFQPLTGRDAEQMLTDLSRPINFRYVRGNVKDIHHEADDPEWSVNVKKGLLSMLEMNLEKRKELRKSSAIPQVLRPQSSDEGSMFTVMEPSIVGECETLYRISPWTSTSANPWMHITKVRNYHHCLDRPKYFASMFHLRQCAECVREQSEPLRSASQIRYTLRGNMRQFQIQSAIAESQHVFTPYSAKGGHVATYLNQTLNLVKEEDVKTSLSEPQSPTKVKSGLQYTSRELELRDSSSILQQSSNSLSTDKSSPESPQHSSSSNHHPSPQPPSPQPKTTSNQAADRIRKLLKMLEVFMKPTIQPEAGPLLMSLLEEIRTADSESLRAVYREMFQTAKTDSKQFKMLMDIIPSAGTTSATEVLVDSILNDQLPQSEAVVALGILSLSARPDVLIAKKLLDLTRSSQVSKDRYLKRAAFLCLGSVAGMLREEGWRRSREISRQEEIVKTLISQESRSQTRNELKSKKRELEDLKKREHSINTKIKQEIVKELQMLMRSTVFDDKILSFKTIGNAGLWEMIPTIRTYIQDKSQPQMLRTQAIYSLRKLARHYPDDIQTTLLPLYFDQSEKEEVRIGSYLMMTFTEPSRQLLEMVAQSLHRERNPHVGTFVYTHLEQMSNSTYPCLMSWAKNASFAMRFAKKFSPMYHYSRFMHLSGFNEMHKMGAAAELGLVTTPEEFIPRAGAVNLHTYVFGRSVNFAEIGFNTEGLQTLVSKLVGPLGELTKGKSLVDVLKQRVRRSAESSQPSDSISQIHKQLKVSPRTSPTPKGHMYMKMMGNELQYITLDGTLVDTLLREGKLLSGVSEQDLKTGLNVEVHRSTMPLDAEIMIPSECGLPLRLKLHGTAAIKVTGKVGVTGMPSIFEINRPGKQAKELSFNFELRPSVLFQLRGEMEMDAEYFKMGVALKTMAHMEAPLSLTASANLPKAKFYTKFNVEKLSEKIARLEVSPYTYFKEDPSEITKYPSPRETQEISVAKNAKVFPMSMAYGKQTLGLEIKLSGQAVVRDFEMDVPYYPMIGKQEMIVTLSPGTDPQKYVEIQFQIMKRMSQSKQQPTSEESSSSTGLLSWVSSLIGSDQSDQSSPSSSSSSSTSPPKDIRSKDTSLKDLLEHLKESQSVHPDGSVVTRNNSMGLIFNVIGIDQSRSIKRHFHISMAAGMNPSSKTTSILLRMNRSPIPTMETKPWNMDVAVNVNLPSRLADPSELLSDAYQRELEQQIEVYVRRHGESDYHRWIMLEEPRWESSVLQRLLSLSDTQEVIDEVMNSELSKSEESGTPEDRNIIDLIRKQKQILKEARKIWQRSYDSLQVQDIKAKLSSLIKRSESVRKDLEKDSASVSKSEKSDALRKYCALLQQLIDQRLDEAVRSSRRSLSSKERQDIAKSLESSKESLRKILQQQHRSPSKVDSSNSPPSSVQIDSSSVSESDSEEIKESKKPEQKDKSQQQQQPSQQSQDTVSSNQPSRVSSSSSLSKSVSDLLQKQKDVVQDISRSKESEGLKSVDEKKIKEALLLAKEVTEKIRQENSGPSPQNIERERQRLMKSVIQQQQIMKCLEQRVKKPQTASGKSEDQIKEIQRIMQEIKQENNRLSKIAATSSQQKREKEEATIRHSQSEQDTLGRLRQVHMSQIIAAQRLAVEEQGSKTDQSKQIQQIREVMNTLGQTEIQIMSIVSQKSVAEHPVDVVRKLVEVSHMQHSLLGLVAECARDELVRSVSRSEAKDSEIETLKKRAESKQVDCLQMLRSIMTSRSLKRTVSSLSGSERQSLKRLHGEVEDIRSKQIEIEKSVRKIDQDKEKSAMKPDSATIKDLVSKSKAVQDKVQKIESDIRSLKLHQKVADTTIEPQQRIEVQKNIVEKIKKMIPDSSMSSQEKESAKVSVTSQLSKLEEVKSKLQDLKREESQEKVASPSQSSRQIQSPVTSPPSSRIQNLEPSARGELRAETGREVCISMKAEYGLEGEKKKLFDVQILGTPSLEQILWERSQRSPLERSSITKRYLERKHNGSEEVTSDYLRLRLEMNMIRHLHVRAHWEKNELPRVLEEYVWRTHEAFKAMMYGQMYTEYPHSFRPKDRLEILLDLRRNNRQYDTELKLPEESNFIRGMWMPYFGPFMFESVQSIRDGVHRSFPESTSSITSRLPGQCEMKHSQIRTMDGKEYSIPDTKECEVVMAMDCSSSKHFAIKTKMDSSDSTKRVVEVHIEGKKLEIVPVNSSLVVRVDGHIRQVPEESSITISQSTGSIPSTIKVSRSQRIVSVLASQKGVRVSSDGRKVSLKITPFYYSHVCGLCGNFDGKQGNEFQSPSRTDRSDSSCLVLDYLVPDSKCDSQSIRKECQQPQSSSSGCQLESKTIRRTRLHKGESQLCLSQEPVKSCPSQCKPVDPKSTPVRMACFPHDSAKAKELERDSFKRPLDLKAQQADYTEYVQVPRSCGEM</sequence>
<keyword evidence="2" id="KW-0758">Storage protein</keyword>
<dbReference type="Pfam" id="PF01347">
    <property type="entry name" value="Vitellogenin_N"/>
    <property type="match status" value="1"/>
</dbReference>
<evidence type="ECO:0000256" key="5">
    <source>
        <dbReference type="PROSITE-ProRule" id="PRU00557"/>
    </source>
</evidence>